<evidence type="ECO:0000256" key="3">
    <source>
        <dbReference type="ARBA" id="ARBA00022475"/>
    </source>
</evidence>
<evidence type="ECO:0000256" key="6">
    <source>
        <dbReference type="ARBA" id="ARBA00023136"/>
    </source>
</evidence>
<dbReference type="HOGENOM" id="CLU_160040_0_2_5"/>
<feature type="transmembrane region" description="Helical" evidence="7">
    <location>
        <begin position="22"/>
        <end position="39"/>
    </location>
</feature>
<dbReference type="Pfam" id="PF04226">
    <property type="entry name" value="Transgly_assoc"/>
    <property type="match status" value="1"/>
</dbReference>
<evidence type="ECO:0000256" key="7">
    <source>
        <dbReference type="SAM" id="Phobius"/>
    </source>
</evidence>
<keyword evidence="9" id="KW-1185">Reference proteome</keyword>
<comment type="subcellular location">
    <subcellularLocation>
        <location evidence="1">Cell membrane</location>
        <topology evidence="1">Multi-pass membrane protein</topology>
    </subcellularLocation>
</comment>
<gene>
    <name evidence="8" type="ORF">RGCCGE502_11886</name>
</gene>
<evidence type="ECO:0000313" key="8">
    <source>
        <dbReference type="EMBL" id="EPE98383.1"/>
    </source>
</evidence>
<evidence type="ECO:0008006" key="10">
    <source>
        <dbReference type="Google" id="ProtNLM"/>
    </source>
</evidence>
<evidence type="ECO:0000313" key="9">
    <source>
        <dbReference type="Proteomes" id="UP000014411"/>
    </source>
</evidence>
<keyword evidence="6 7" id="KW-0472">Membrane</keyword>
<dbReference type="InterPro" id="IPR007341">
    <property type="entry name" value="Transgly_assoc"/>
</dbReference>
<organism evidence="8 9">
    <name type="scientific">Rhizobium grahamii CCGE 502</name>
    <dbReference type="NCBI Taxonomy" id="990285"/>
    <lineage>
        <taxon>Bacteria</taxon>
        <taxon>Pseudomonadati</taxon>
        <taxon>Pseudomonadota</taxon>
        <taxon>Alphaproteobacteria</taxon>
        <taxon>Hyphomicrobiales</taxon>
        <taxon>Rhizobiaceae</taxon>
        <taxon>Rhizobium/Agrobacterium group</taxon>
        <taxon>Rhizobium</taxon>
    </lineage>
</organism>
<dbReference type="AlphaFoldDB" id="S3IHK0"/>
<evidence type="ECO:0000256" key="1">
    <source>
        <dbReference type="ARBA" id="ARBA00004651"/>
    </source>
</evidence>
<feature type="transmembrane region" description="Helical" evidence="7">
    <location>
        <begin position="46"/>
        <end position="65"/>
    </location>
</feature>
<dbReference type="GO" id="GO:0005886">
    <property type="term" value="C:plasma membrane"/>
    <property type="evidence" value="ECO:0007669"/>
    <property type="project" value="UniProtKB-SubCell"/>
</dbReference>
<reference evidence="8 9" key="1">
    <citation type="journal article" date="2012" name="J. Bacteriol.">
        <title>Genome sequence of Rhizobium grahamii CCGE502, a broad-host-range symbiont with low nodulation competitiveness in Phaseolus vulgaris.</title>
        <authorList>
            <person name="Althabegoiti M.J."/>
            <person name="Lozano L."/>
            <person name="Torres-Tejerizo G."/>
            <person name="Ormeno-Orrillo E."/>
            <person name="Rogel M.A."/>
            <person name="Gonzalez V."/>
            <person name="Martinez-Romero E."/>
        </authorList>
    </citation>
    <scope>NUCLEOTIDE SEQUENCE [LARGE SCALE GENOMIC DNA]</scope>
    <source>
        <strain evidence="8 9">CCGE 502</strain>
    </source>
</reference>
<dbReference type="STRING" id="990285.RGCCGE502_11886"/>
<sequence>MDEGQVEWLSTVVSASMTEGRVDWLTAVIVGGVAGWMANKFMHAHAHLATDIVAGVVGAVILNAIAERVGYHYGGWVAFFVLGFFGACLLLLPIRLVRVRMRPPRAPDDW</sequence>
<feature type="transmembrane region" description="Helical" evidence="7">
    <location>
        <begin position="71"/>
        <end position="92"/>
    </location>
</feature>
<dbReference type="eggNOG" id="COG2261">
    <property type="taxonomic scope" value="Bacteria"/>
</dbReference>
<protein>
    <recommendedName>
        <fullName evidence="10">Transmembrane protein</fullName>
    </recommendedName>
</protein>
<dbReference type="EMBL" id="AEYE02000013">
    <property type="protein sequence ID" value="EPE98383.1"/>
    <property type="molecule type" value="Genomic_DNA"/>
</dbReference>
<dbReference type="Proteomes" id="UP000014411">
    <property type="component" value="Unassembled WGS sequence"/>
</dbReference>
<keyword evidence="5 7" id="KW-1133">Transmembrane helix</keyword>
<name>S3IHK0_9HYPH</name>
<evidence type="ECO:0000256" key="2">
    <source>
        <dbReference type="ARBA" id="ARBA00011006"/>
    </source>
</evidence>
<keyword evidence="4 7" id="KW-0812">Transmembrane</keyword>
<comment type="similarity">
    <text evidence="2">Belongs to the UPF0410 family.</text>
</comment>
<evidence type="ECO:0000256" key="5">
    <source>
        <dbReference type="ARBA" id="ARBA00022989"/>
    </source>
</evidence>
<proteinExistence type="inferred from homology"/>
<comment type="caution">
    <text evidence="8">The sequence shown here is derived from an EMBL/GenBank/DDBJ whole genome shotgun (WGS) entry which is preliminary data.</text>
</comment>
<dbReference type="RefSeq" id="WP_016554400.1">
    <property type="nucleotide sequence ID" value="NZ_AEYE02000013.1"/>
</dbReference>
<keyword evidence="3" id="KW-1003">Cell membrane</keyword>
<accession>S3IHK0</accession>
<evidence type="ECO:0000256" key="4">
    <source>
        <dbReference type="ARBA" id="ARBA00022692"/>
    </source>
</evidence>